<reference evidence="8" key="1">
    <citation type="submission" date="2022-01" db="EMBL/GenBank/DDBJ databases">
        <title>Comparative genomics reveals a dynamic genome evolution in the ectomycorrhizal milk-cap (Lactarius) mushrooms.</title>
        <authorList>
            <consortium name="DOE Joint Genome Institute"/>
            <person name="Lebreton A."/>
            <person name="Tang N."/>
            <person name="Kuo A."/>
            <person name="LaButti K."/>
            <person name="Drula E."/>
            <person name="Barry K."/>
            <person name="Clum A."/>
            <person name="Lipzen A."/>
            <person name="Mousain D."/>
            <person name="Ng V."/>
            <person name="Wang R."/>
            <person name="Wang X."/>
            <person name="Dai Y."/>
            <person name="Henrissat B."/>
            <person name="Grigoriev I.V."/>
            <person name="Guerin-Laguette A."/>
            <person name="Yu F."/>
            <person name="Martin F.M."/>
        </authorList>
    </citation>
    <scope>NUCLEOTIDE SEQUENCE</scope>
    <source>
        <strain evidence="8">QP</strain>
    </source>
</reference>
<name>A0AAD4LTA8_9AGAM</name>
<evidence type="ECO:0000256" key="2">
    <source>
        <dbReference type="ARBA" id="ARBA00022723"/>
    </source>
</evidence>
<proteinExistence type="predicted"/>
<protein>
    <submittedName>
        <fullName evidence="8">CwfJ C-terminus 1-domain-containing protein-like protein</fullName>
    </submittedName>
</protein>
<evidence type="ECO:0000259" key="7">
    <source>
        <dbReference type="PROSITE" id="PS50158"/>
    </source>
</evidence>
<dbReference type="GO" id="GO:0071014">
    <property type="term" value="C:post-mRNA release spliceosomal complex"/>
    <property type="evidence" value="ECO:0007669"/>
    <property type="project" value="TreeGrafter"/>
</dbReference>
<keyword evidence="2" id="KW-0479">Metal-binding</keyword>
<keyword evidence="3 5" id="KW-0863">Zinc-finger</keyword>
<comment type="caution">
    <text evidence="8">The sequence shown here is derived from an EMBL/GenBank/DDBJ whole genome shotgun (WGS) entry which is preliminary data.</text>
</comment>
<dbReference type="PROSITE" id="PS50158">
    <property type="entry name" value="ZF_CCHC"/>
    <property type="match status" value="1"/>
</dbReference>
<gene>
    <name evidence="8" type="ORF">EDB92DRAFT_1787941</name>
</gene>
<dbReference type="CDD" id="cd07380">
    <property type="entry name" value="MPP_CWF19_N"/>
    <property type="match status" value="1"/>
</dbReference>
<dbReference type="InterPro" id="IPR036265">
    <property type="entry name" value="HIT-like_sf"/>
</dbReference>
<dbReference type="PANTHER" id="PTHR12072:SF4">
    <property type="entry name" value="CWF19-LIKE PROTEIN 1"/>
    <property type="match status" value="1"/>
</dbReference>
<feature type="domain" description="CCHC-type" evidence="7">
    <location>
        <begin position="371"/>
        <end position="385"/>
    </location>
</feature>
<dbReference type="EMBL" id="JAKELL010000001">
    <property type="protein sequence ID" value="KAH9001521.1"/>
    <property type="molecule type" value="Genomic_DNA"/>
</dbReference>
<dbReference type="InterPro" id="IPR006767">
    <property type="entry name" value="Cwf19-like_C_dom-2"/>
</dbReference>
<sequence length="673" mass="74714">MNIFFVLLIVIRLVVGSAMGSIPTLFDKMSAIHEKHGPFNLALCIGDFFGPSADVNGGSYTEKLLNGQLRAPLPCYIMQGEHPMSEIVIEQFSKTNGELCDNVFLLTKSQLMTTAEGLRIACLGGTYKPEIYHGSEIPHGFSSPYYTSRTVSKLLSSAVSSPASKTPLRSSTVSALRSSPLVDVFISHDWPSAVTELSSVPLPSPELPDVGSPPIDEIIEKIKPRYIFSSGGGVSPCFWEREPFTWAGETDRVCRFVGLGAFGGEPVGGRKQRWFYAFAIAPQVQTTEASSRPANATPNPFTNRPRAYKRPFEAAEDQTFRWENVQRSKRTHTGVEWDKPPPGYRCKRCDSTDHFINTCPERAKPPENYICRTCHNPGHFVRDCPTRHAVGDTGGRKPHEGYVCRACGSELHYIKDCPIVQERRTPDNRMSSRRGPTREVGPDECWFCLSNPALTKHLIVTIGEECYLTFPKGKLLPTRNPGHYLDPEIPNVPGGGHVLIVPIAHCMTLDTVSSELRTSVLGECDRHDSLTAALRALYAKYNATAVFFETGRISAKGGHAHIQAVPVPLSLQDRVETAFRDAGKLHGVEFNTEESDHGERESYFWVELPSGRRLIYRNQGGLPFSVQFGRNVLASLLKMDERSDWKTCLQSEEDDKADVLAFKTAFSPFDPSR</sequence>
<dbReference type="InterPro" id="IPR036875">
    <property type="entry name" value="Znf_CCHC_sf"/>
</dbReference>
<dbReference type="Gene3D" id="4.10.60.10">
    <property type="entry name" value="Zinc finger, CCHC-type"/>
    <property type="match status" value="1"/>
</dbReference>
<feature type="signal peptide" evidence="6">
    <location>
        <begin position="1"/>
        <end position="20"/>
    </location>
</feature>
<dbReference type="InterPro" id="IPR040194">
    <property type="entry name" value="Cwf19-like"/>
</dbReference>
<organism evidence="8 9">
    <name type="scientific">Lactarius akahatsu</name>
    <dbReference type="NCBI Taxonomy" id="416441"/>
    <lineage>
        <taxon>Eukaryota</taxon>
        <taxon>Fungi</taxon>
        <taxon>Dikarya</taxon>
        <taxon>Basidiomycota</taxon>
        <taxon>Agaricomycotina</taxon>
        <taxon>Agaricomycetes</taxon>
        <taxon>Russulales</taxon>
        <taxon>Russulaceae</taxon>
        <taxon>Lactarius</taxon>
    </lineage>
</organism>
<dbReference type="Pfam" id="PF13696">
    <property type="entry name" value="zf-CCHC_2"/>
    <property type="match status" value="2"/>
</dbReference>
<dbReference type="InterPro" id="IPR001878">
    <property type="entry name" value="Znf_CCHC"/>
</dbReference>
<evidence type="ECO:0000256" key="6">
    <source>
        <dbReference type="SAM" id="SignalP"/>
    </source>
</evidence>
<keyword evidence="9" id="KW-1185">Reference proteome</keyword>
<dbReference type="GO" id="GO:0000398">
    <property type="term" value="P:mRNA splicing, via spliceosome"/>
    <property type="evidence" value="ECO:0007669"/>
    <property type="project" value="TreeGrafter"/>
</dbReference>
<dbReference type="PANTHER" id="PTHR12072">
    <property type="entry name" value="CWF19, CELL CYCLE CONTROL PROTEIN"/>
    <property type="match status" value="1"/>
</dbReference>
<dbReference type="GO" id="GO:0003676">
    <property type="term" value="F:nucleic acid binding"/>
    <property type="evidence" value="ECO:0007669"/>
    <property type="project" value="InterPro"/>
</dbReference>
<keyword evidence="4" id="KW-0862">Zinc</keyword>
<evidence type="ECO:0000256" key="4">
    <source>
        <dbReference type="ARBA" id="ARBA00022833"/>
    </source>
</evidence>
<dbReference type="Proteomes" id="UP001201163">
    <property type="component" value="Unassembled WGS sequence"/>
</dbReference>
<evidence type="ECO:0000256" key="5">
    <source>
        <dbReference type="PROSITE-ProRule" id="PRU00047"/>
    </source>
</evidence>
<evidence type="ECO:0000256" key="1">
    <source>
        <dbReference type="ARBA" id="ARBA00022664"/>
    </source>
</evidence>
<evidence type="ECO:0000256" key="3">
    <source>
        <dbReference type="ARBA" id="ARBA00022771"/>
    </source>
</evidence>
<feature type="chain" id="PRO_5042261053" evidence="6">
    <location>
        <begin position="21"/>
        <end position="673"/>
    </location>
</feature>
<dbReference type="SUPFAM" id="SSF54197">
    <property type="entry name" value="HIT-like"/>
    <property type="match status" value="1"/>
</dbReference>
<dbReference type="Pfam" id="PF04676">
    <property type="entry name" value="CwfJ_C_2"/>
    <property type="match status" value="1"/>
</dbReference>
<dbReference type="SMART" id="SM00343">
    <property type="entry name" value="ZnF_C2HC"/>
    <property type="match status" value="3"/>
</dbReference>
<dbReference type="InterPro" id="IPR006768">
    <property type="entry name" value="Cwf19-like_C_dom-1"/>
</dbReference>
<dbReference type="GO" id="GO:0008270">
    <property type="term" value="F:zinc ion binding"/>
    <property type="evidence" value="ECO:0007669"/>
    <property type="project" value="UniProtKB-KW"/>
</dbReference>
<dbReference type="GO" id="GO:0061632">
    <property type="term" value="F:RNA lariat debranching enzyme activator activity"/>
    <property type="evidence" value="ECO:0007669"/>
    <property type="project" value="TreeGrafter"/>
</dbReference>
<dbReference type="SUPFAM" id="SSF57756">
    <property type="entry name" value="Retrovirus zinc finger-like domains"/>
    <property type="match status" value="1"/>
</dbReference>
<keyword evidence="1" id="KW-0507">mRNA processing</keyword>
<evidence type="ECO:0000313" key="8">
    <source>
        <dbReference type="EMBL" id="KAH9001521.1"/>
    </source>
</evidence>
<dbReference type="Pfam" id="PF04677">
    <property type="entry name" value="CwfJ_C_1"/>
    <property type="match status" value="1"/>
</dbReference>
<dbReference type="AlphaFoldDB" id="A0AAD4LTA8"/>
<accession>A0AAD4LTA8</accession>
<dbReference type="InterPro" id="IPR025829">
    <property type="entry name" value="Zn_knuckle_CX2CX3GHX4C"/>
</dbReference>
<keyword evidence="6" id="KW-0732">Signal</keyword>
<evidence type="ECO:0000313" key="9">
    <source>
        <dbReference type="Proteomes" id="UP001201163"/>
    </source>
</evidence>